<dbReference type="RefSeq" id="WP_068682118.1">
    <property type="nucleotide sequence ID" value="NZ_LYPA01000047.1"/>
</dbReference>
<sequence length="221" mass="24705">MEEGVVNGMKMKLTASYILKKANKWALVAAAFLTVMTIVACKADSETGSGSKGLQADKGNVGSSSTPAALGMEDPLAYVDLAEANVIGETYRFDKMLYLNLLSSFYPGSDFVEYYTFSKDSLLITDREGGQALVSARYEKSEIEPEAFIEAFGSKVPDNIIPEIKDYSIRLQYDLNRIEGQPAFFRLYIMNEHVWLARMLNDEIWSLYQLVPYSGELPIKE</sequence>
<dbReference type="STRING" id="1844972.A7K91_24670"/>
<dbReference type="AlphaFoldDB" id="A0A1A5YLA7"/>
<reference evidence="1 2" key="1">
    <citation type="submission" date="2016-05" db="EMBL/GenBank/DDBJ databases">
        <title>Paenibacillus oryzae. sp. nov., isolated from the rice root.</title>
        <authorList>
            <person name="Zhang J."/>
            <person name="Zhang X."/>
        </authorList>
    </citation>
    <scope>NUCLEOTIDE SEQUENCE [LARGE SCALE GENOMIC DNA]</scope>
    <source>
        <strain evidence="1 2">1DrF-4</strain>
    </source>
</reference>
<accession>A0A1A5YLA7</accession>
<dbReference type="Proteomes" id="UP000092024">
    <property type="component" value="Unassembled WGS sequence"/>
</dbReference>
<organism evidence="1 2">
    <name type="scientific">Paenibacillus oryzae</name>
    <dbReference type="NCBI Taxonomy" id="1844972"/>
    <lineage>
        <taxon>Bacteria</taxon>
        <taxon>Bacillati</taxon>
        <taxon>Bacillota</taxon>
        <taxon>Bacilli</taxon>
        <taxon>Bacillales</taxon>
        <taxon>Paenibacillaceae</taxon>
        <taxon>Paenibacillus</taxon>
    </lineage>
</organism>
<evidence type="ECO:0000313" key="1">
    <source>
        <dbReference type="EMBL" id="OBR66411.1"/>
    </source>
</evidence>
<name>A0A1A5YLA7_9BACL</name>
<keyword evidence="2" id="KW-1185">Reference proteome</keyword>
<comment type="caution">
    <text evidence="1">The sequence shown here is derived from an EMBL/GenBank/DDBJ whole genome shotgun (WGS) entry which is preliminary data.</text>
</comment>
<dbReference type="EMBL" id="LYPA01000047">
    <property type="protein sequence ID" value="OBR66411.1"/>
    <property type="molecule type" value="Genomic_DNA"/>
</dbReference>
<protein>
    <submittedName>
        <fullName evidence="1">Uncharacterized protein</fullName>
    </submittedName>
</protein>
<evidence type="ECO:0000313" key="2">
    <source>
        <dbReference type="Proteomes" id="UP000092024"/>
    </source>
</evidence>
<gene>
    <name evidence="1" type="ORF">A7K91_24670</name>
</gene>
<proteinExistence type="predicted"/>